<protein>
    <submittedName>
        <fullName evidence="1">Uncharacterized protein</fullName>
    </submittedName>
</protein>
<dbReference type="EMBL" id="CP063056">
    <property type="protein sequence ID" value="QPB42666.1"/>
    <property type="molecule type" value="Genomic_DNA"/>
</dbReference>
<dbReference type="Proteomes" id="UP000663069">
    <property type="component" value="Chromosome"/>
</dbReference>
<evidence type="ECO:0000313" key="2">
    <source>
        <dbReference type="Proteomes" id="UP000663069"/>
    </source>
</evidence>
<keyword evidence="2" id="KW-1185">Reference proteome</keyword>
<proteinExistence type="predicted"/>
<dbReference type="RefSeq" id="WP_194812244.1">
    <property type="nucleotide sequence ID" value="NZ_CP063056.1"/>
</dbReference>
<evidence type="ECO:0000313" key="1">
    <source>
        <dbReference type="EMBL" id="QPB42666.1"/>
    </source>
</evidence>
<reference evidence="1 2" key="1">
    <citation type="submission" date="2020-10" db="EMBL/GenBank/DDBJ databases">
        <title>Genome Sequencing of Rodentibacter spp. strain DSM111151.</title>
        <authorList>
            <person name="Benga L."/>
            <person name="Lautwein T."/>
        </authorList>
    </citation>
    <scope>NUCLEOTIDE SEQUENCE [LARGE SCALE GENOMIC DNA]</scope>
    <source>
        <strain evidence="1 2">DSM 111151</strain>
    </source>
</reference>
<gene>
    <name evidence="1" type="ORF">IHV77_00625</name>
</gene>
<sequence length="89" mass="10267">MPKCQMTNNEIQTTEIHDYKPTLNGMAVQLADIQEMINGVLDTGKRLTITNPPPRREQTEREFLELVADRILSVQMDLDTLQERIKTLL</sequence>
<name>A0ABX6V2Z8_9PAST</name>
<organism evidence="1 2">
    <name type="scientific">Rodentibacter haemolyticus</name>
    <dbReference type="NCBI Taxonomy" id="2778911"/>
    <lineage>
        <taxon>Bacteria</taxon>
        <taxon>Pseudomonadati</taxon>
        <taxon>Pseudomonadota</taxon>
        <taxon>Gammaproteobacteria</taxon>
        <taxon>Pasteurellales</taxon>
        <taxon>Pasteurellaceae</taxon>
        <taxon>Rodentibacter</taxon>
    </lineage>
</organism>
<accession>A0ABX6V2Z8</accession>